<keyword evidence="2" id="KW-1133">Transmembrane helix</keyword>
<reference evidence="3 4" key="1">
    <citation type="journal article" date="2017" name="Curr. Biol.">
        <title>The Evolution of Venom by Co-option of Single-Copy Genes.</title>
        <authorList>
            <person name="Martinson E.O."/>
            <person name="Mrinalini"/>
            <person name="Kelkar Y.D."/>
            <person name="Chang C.H."/>
            <person name="Werren J.H."/>
        </authorList>
    </citation>
    <scope>NUCLEOTIDE SEQUENCE [LARGE SCALE GENOMIC DNA]</scope>
    <source>
        <strain evidence="3 4">Alberta</strain>
        <tissue evidence="3">Whole body</tissue>
    </source>
</reference>
<organism evidence="3 4">
    <name type="scientific">Trichomalopsis sarcophagae</name>
    <dbReference type="NCBI Taxonomy" id="543379"/>
    <lineage>
        <taxon>Eukaryota</taxon>
        <taxon>Metazoa</taxon>
        <taxon>Ecdysozoa</taxon>
        <taxon>Arthropoda</taxon>
        <taxon>Hexapoda</taxon>
        <taxon>Insecta</taxon>
        <taxon>Pterygota</taxon>
        <taxon>Neoptera</taxon>
        <taxon>Endopterygota</taxon>
        <taxon>Hymenoptera</taxon>
        <taxon>Apocrita</taxon>
        <taxon>Proctotrupomorpha</taxon>
        <taxon>Chalcidoidea</taxon>
        <taxon>Pteromalidae</taxon>
        <taxon>Pteromalinae</taxon>
        <taxon>Trichomalopsis</taxon>
    </lineage>
</organism>
<evidence type="ECO:0000313" key="4">
    <source>
        <dbReference type="Proteomes" id="UP000215335"/>
    </source>
</evidence>
<protein>
    <submittedName>
        <fullName evidence="3">Uncharacterized protein</fullName>
    </submittedName>
</protein>
<keyword evidence="2" id="KW-0812">Transmembrane</keyword>
<gene>
    <name evidence="3" type="ORF">TSAR_002482</name>
</gene>
<feature type="compositionally biased region" description="Basic and acidic residues" evidence="1">
    <location>
        <begin position="205"/>
        <end position="248"/>
    </location>
</feature>
<evidence type="ECO:0000256" key="2">
    <source>
        <dbReference type="SAM" id="Phobius"/>
    </source>
</evidence>
<evidence type="ECO:0000256" key="1">
    <source>
        <dbReference type="SAM" id="MobiDB-lite"/>
    </source>
</evidence>
<keyword evidence="4" id="KW-1185">Reference proteome</keyword>
<dbReference type="AlphaFoldDB" id="A0A232FAI5"/>
<feature type="region of interest" description="Disordered" evidence="1">
    <location>
        <begin position="188"/>
        <end position="260"/>
    </location>
</feature>
<dbReference type="EMBL" id="NNAY01000601">
    <property type="protein sequence ID" value="OXU27443.1"/>
    <property type="molecule type" value="Genomic_DNA"/>
</dbReference>
<evidence type="ECO:0000313" key="3">
    <source>
        <dbReference type="EMBL" id="OXU27443.1"/>
    </source>
</evidence>
<comment type="caution">
    <text evidence="3">The sequence shown here is derived from an EMBL/GenBank/DDBJ whole genome shotgun (WGS) entry which is preliminary data.</text>
</comment>
<accession>A0A232FAI5</accession>
<proteinExistence type="predicted"/>
<feature type="transmembrane region" description="Helical" evidence="2">
    <location>
        <begin position="32"/>
        <end position="50"/>
    </location>
</feature>
<keyword evidence="2" id="KW-0472">Membrane</keyword>
<name>A0A232FAI5_9HYME</name>
<dbReference type="Proteomes" id="UP000215335">
    <property type="component" value="Unassembled WGS sequence"/>
</dbReference>
<sequence length="260" mass="30107">MVLNEVPEIFDGNYMTKFDYRVPRRESVRYNYYSYSLAVAIVFCSLWLLCRLKKRWFTNAKCSLCKRIAEMWKRYKKVENLAQAVDGKKPTVRSIKAEIDRPKNSDSSNEQLNTTSFFDISNFDQMTERSLMIEKVYLRKHLLTSETKLNASMRETMEIRKMLLLVMGNEMPIGESPPRRLKIDASAQYSNVKGRDGNGSSTRSCLEDDARSSEATRHLHIQDHQPEGRNDRETAETHRGDSRAERKVAAGKRANYSRSG</sequence>